<dbReference type="Gene3D" id="3.90.226.10">
    <property type="entry name" value="2-enoyl-CoA Hydratase, Chain A, domain 1"/>
    <property type="match status" value="1"/>
</dbReference>
<keyword evidence="4 5" id="KW-0720">Serine protease</keyword>
<sequence>MKLRSKLLLSLLVVGIVLCLALIFAGRWSSPGRHSDAAYVALLNEAYAAVVQNYVEKPDTKKLVQSMVDGMLSALDPHSAYLPPEPYHEMEVQMAGSFGGIGLELGTKDGRLTVIAPIEDTPAFRAGIQGNDHIYKIDGTPTERMNISAAVKRMRGEPGTPVVLTILRGDSPQPRTFRLIRAVIRVKSLKSRLLEPGYGLIRITQFQERTGDEFSQALQGLRAASGGKLKGLVIDLRYNPGGLLESSVQVVNNFIGDDAAKTLIVSIRGRSPDATQNFHASLGPKEPRYPIVVLINGGSASASEIVAGALQDHHRAIIMGKQSFGKGSVQSIFPLRDKGALKLTTARYYTPSGRSIQAKGITPDIEVGTTGPMADKDAGKGTELREKDLENRLEPSGEERDAEGETAIPRGAKKGAADTATARDYQLNRALELLRSLDLMREKGVTAMP</sequence>
<evidence type="ECO:0000313" key="9">
    <source>
        <dbReference type="EMBL" id="KAB0669371.1"/>
    </source>
</evidence>
<dbReference type="CDD" id="cd06782">
    <property type="entry name" value="cpPDZ_CPP-like"/>
    <property type="match status" value="1"/>
</dbReference>
<dbReference type="Pfam" id="PF22694">
    <property type="entry name" value="CtpB_N-like"/>
    <property type="match status" value="1"/>
</dbReference>
<dbReference type="InterPro" id="IPR055210">
    <property type="entry name" value="CtpA/B_N"/>
</dbReference>
<dbReference type="SUPFAM" id="SSF50156">
    <property type="entry name" value="PDZ domain-like"/>
    <property type="match status" value="1"/>
</dbReference>
<feature type="domain" description="Tail specific protease" evidence="8">
    <location>
        <begin position="172"/>
        <end position="368"/>
    </location>
</feature>
<evidence type="ECO:0000259" key="7">
    <source>
        <dbReference type="SMART" id="SM00228"/>
    </source>
</evidence>
<keyword evidence="2 5" id="KW-0645">Protease</keyword>
<evidence type="ECO:0000256" key="2">
    <source>
        <dbReference type="ARBA" id="ARBA00022670"/>
    </source>
</evidence>
<evidence type="ECO:0000256" key="4">
    <source>
        <dbReference type="ARBA" id="ARBA00022825"/>
    </source>
</evidence>
<dbReference type="Gene3D" id="3.30.750.44">
    <property type="match status" value="1"/>
</dbReference>
<evidence type="ECO:0000256" key="1">
    <source>
        <dbReference type="ARBA" id="ARBA00009179"/>
    </source>
</evidence>
<evidence type="ECO:0000256" key="6">
    <source>
        <dbReference type="SAM" id="MobiDB-lite"/>
    </source>
</evidence>
<evidence type="ECO:0000259" key="8">
    <source>
        <dbReference type="SMART" id="SM00245"/>
    </source>
</evidence>
<dbReference type="InterPro" id="IPR001478">
    <property type="entry name" value="PDZ"/>
</dbReference>
<comment type="caution">
    <text evidence="9">The sequence shown here is derived from an EMBL/GenBank/DDBJ whole genome shotgun (WGS) entry which is preliminary data.</text>
</comment>
<dbReference type="Pfam" id="PF03572">
    <property type="entry name" value="Peptidase_S41"/>
    <property type="match status" value="1"/>
</dbReference>
<dbReference type="NCBIfam" id="TIGR00225">
    <property type="entry name" value="prc"/>
    <property type="match status" value="1"/>
</dbReference>
<feature type="domain" description="PDZ" evidence="7">
    <location>
        <begin position="99"/>
        <end position="170"/>
    </location>
</feature>
<keyword evidence="3 5" id="KW-0378">Hydrolase</keyword>
<evidence type="ECO:0000313" key="10">
    <source>
        <dbReference type="Proteomes" id="UP000798046"/>
    </source>
</evidence>
<dbReference type="PANTHER" id="PTHR32060:SF30">
    <property type="entry name" value="CARBOXY-TERMINAL PROCESSING PROTEASE CTPA"/>
    <property type="match status" value="1"/>
</dbReference>
<dbReference type="InterPro" id="IPR029045">
    <property type="entry name" value="ClpP/crotonase-like_dom_sf"/>
</dbReference>
<dbReference type="Pfam" id="PF13180">
    <property type="entry name" value="PDZ_2"/>
    <property type="match status" value="1"/>
</dbReference>
<reference evidence="9 10" key="1">
    <citation type="journal article" date="2020" name="Microorganisms">
        <title>Description of Three Novel Members in the Family Geobacteraceae, Oryzomonas japonicum gen. nov., sp. nov., Oryzomonas sagensis sp. nov., and Oryzomonas ruber sp. nov.</title>
        <authorList>
            <person name="Xu Z."/>
            <person name="Masuda Y."/>
            <person name="Hayakawa C."/>
            <person name="Ushijima N."/>
            <person name="Kawano K."/>
            <person name="Shiratori Y."/>
            <person name="Senoo K."/>
            <person name="Itoh H."/>
        </authorList>
    </citation>
    <scope>NUCLEOTIDE SEQUENCE [LARGE SCALE GENOMIC DNA]</scope>
    <source>
        <strain evidence="9 10">Red100</strain>
    </source>
</reference>
<accession>A0ABQ6TLQ4</accession>
<dbReference type="EMBL" id="VZRA01000003">
    <property type="protein sequence ID" value="KAB0669371.1"/>
    <property type="molecule type" value="Genomic_DNA"/>
</dbReference>
<dbReference type="Gene3D" id="2.30.42.10">
    <property type="match status" value="1"/>
</dbReference>
<dbReference type="SMART" id="SM00245">
    <property type="entry name" value="TSPc"/>
    <property type="match status" value="1"/>
</dbReference>
<organism evidence="9 10">
    <name type="scientific">Oryzomonas sagensis</name>
    <dbReference type="NCBI Taxonomy" id="2603857"/>
    <lineage>
        <taxon>Bacteria</taxon>
        <taxon>Pseudomonadati</taxon>
        <taxon>Thermodesulfobacteriota</taxon>
        <taxon>Desulfuromonadia</taxon>
        <taxon>Geobacterales</taxon>
        <taxon>Geobacteraceae</taxon>
        <taxon>Oryzomonas</taxon>
    </lineage>
</organism>
<dbReference type="Proteomes" id="UP000798046">
    <property type="component" value="Unassembled WGS sequence"/>
</dbReference>
<dbReference type="InterPro" id="IPR004447">
    <property type="entry name" value="Peptidase_S41A"/>
</dbReference>
<name>A0ABQ6TLQ4_9BACT</name>
<gene>
    <name evidence="9" type="ORF">F6V30_11185</name>
</gene>
<dbReference type="PANTHER" id="PTHR32060">
    <property type="entry name" value="TAIL-SPECIFIC PROTEASE"/>
    <property type="match status" value="1"/>
</dbReference>
<dbReference type="SMART" id="SM00228">
    <property type="entry name" value="PDZ"/>
    <property type="match status" value="1"/>
</dbReference>
<evidence type="ECO:0000256" key="3">
    <source>
        <dbReference type="ARBA" id="ARBA00022801"/>
    </source>
</evidence>
<dbReference type="InterPro" id="IPR036034">
    <property type="entry name" value="PDZ_sf"/>
</dbReference>
<evidence type="ECO:0000256" key="5">
    <source>
        <dbReference type="RuleBase" id="RU004404"/>
    </source>
</evidence>
<keyword evidence="10" id="KW-1185">Reference proteome</keyword>
<feature type="compositionally biased region" description="Basic and acidic residues" evidence="6">
    <location>
        <begin position="389"/>
        <end position="399"/>
    </location>
</feature>
<protein>
    <submittedName>
        <fullName evidence="9">S41 family peptidase</fullName>
    </submittedName>
</protein>
<dbReference type="RefSeq" id="WP_151157053.1">
    <property type="nucleotide sequence ID" value="NZ_VZRA01000003.1"/>
</dbReference>
<dbReference type="SUPFAM" id="SSF52096">
    <property type="entry name" value="ClpP/crotonase"/>
    <property type="match status" value="1"/>
</dbReference>
<feature type="region of interest" description="Disordered" evidence="6">
    <location>
        <begin position="389"/>
        <end position="422"/>
    </location>
</feature>
<dbReference type="InterPro" id="IPR005151">
    <property type="entry name" value="Tail-specific_protease"/>
</dbReference>
<comment type="similarity">
    <text evidence="1 5">Belongs to the peptidase S41A family.</text>
</comment>
<proteinExistence type="inferred from homology"/>
<dbReference type="CDD" id="cd07560">
    <property type="entry name" value="Peptidase_S41_CPP"/>
    <property type="match status" value="1"/>
</dbReference>